<evidence type="ECO:0000313" key="4">
    <source>
        <dbReference type="EMBL" id="KAA2265765.1"/>
    </source>
</evidence>
<reference evidence="4 5" key="2">
    <citation type="submission" date="2019-09" db="EMBL/GenBank/DDBJ databases">
        <authorList>
            <person name="Jin C."/>
        </authorList>
    </citation>
    <scope>NUCLEOTIDE SEQUENCE [LARGE SCALE GENOMIC DNA]</scope>
    <source>
        <strain evidence="4 5">AN110305</strain>
    </source>
</reference>
<comment type="caution">
    <text evidence="4">The sequence shown here is derived from an EMBL/GenBank/DDBJ whole genome shotgun (WGS) entry which is preliminary data.</text>
</comment>
<evidence type="ECO:0000259" key="3">
    <source>
        <dbReference type="Pfam" id="PF00534"/>
    </source>
</evidence>
<keyword evidence="1" id="KW-0328">Glycosyltransferase</keyword>
<gene>
    <name evidence="4" type="ORF">F0L68_04175</name>
</gene>
<dbReference type="AlphaFoldDB" id="A0A5B2XRN4"/>
<dbReference type="Gene3D" id="3.40.50.2000">
    <property type="entry name" value="Glycogen Phosphorylase B"/>
    <property type="match status" value="2"/>
</dbReference>
<feature type="domain" description="Glycosyl transferase family 1" evidence="3">
    <location>
        <begin position="165"/>
        <end position="315"/>
    </location>
</feature>
<dbReference type="EMBL" id="VUOB01000005">
    <property type="protein sequence ID" value="KAA2265765.1"/>
    <property type="molecule type" value="Genomic_DNA"/>
</dbReference>
<reference evidence="4 5" key="1">
    <citation type="submission" date="2019-09" db="EMBL/GenBank/DDBJ databases">
        <title>Goodfellowia gen. nov., a new genus of the Pseudonocardineae related to Actinoalloteichus, containing Goodfellowia coeruleoviolacea gen. nov., comb. nov. gen. nov., comb. nov.</title>
        <authorList>
            <person name="Labeda D."/>
        </authorList>
    </citation>
    <scope>NUCLEOTIDE SEQUENCE [LARGE SCALE GENOMIC DNA]</scope>
    <source>
        <strain evidence="4 5">AN110305</strain>
    </source>
</reference>
<proteinExistence type="predicted"/>
<dbReference type="CDD" id="cd03801">
    <property type="entry name" value="GT4_PimA-like"/>
    <property type="match status" value="1"/>
</dbReference>
<dbReference type="PANTHER" id="PTHR12526:SF510">
    <property type="entry name" value="D-INOSITOL 3-PHOSPHATE GLYCOSYLTRANSFERASE"/>
    <property type="match status" value="1"/>
</dbReference>
<evidence type="ECO:0000313" key="5">
    <source>
        <dbReference type="Proteomes" id="UP000323454"/>
    </source>
</evidence>
<evidence type="ECO:0000256" key="1">
    <source>
        <dbReference type="ARBA" id="ARBA00022676"/>
    </source>
</evidence>
<keyword evidence="5" id="KW-1185">Reference proteome</keyword>
<dbReference type="PANTHER" id="PTHR12526">
    <property type="entry name" value="GLYCOSYLTRANSFERASE"/>
    <property type="match status" value="1"/>
</dbReference>
<sequence length="345" mass="37833">MISFVWTASSTWDDPLPVVPSQGGTEMVTLGQCRELDRRGIANRIVTFRMGTDDGRGHSPDVRFEAYASVRELGRLDGRSLLVTEPLDAPADQPPFQILHGRPYVHLSRQHYRTALANRRLIAPSRAAARMWADHLGASPDTIAVMYPFADRAFGVRPLPPREPGPVRVLFAGRLSVEKGVYSFLETLHYFYGKDFVFTVVLAGALGNEYPLVEPLLKANLMVRTLPEQTRQQMAELLVTQDVVVMPGHGTLPPEPFGALSVEAQHAGCRVVAGDAGGHPETDCGGLVLFRPGDPIALAHAIRRAGRMGRLTEAEREKAAQRFTVAQSVDQLLEILDGDTPAYQP</sequence>
<protein>
    <submittedName>
        <fullName evidence="4">Glycosyltransferase family 4 protein</fullName>
    </submittedName>
</protein>
<organism evidence="4 5">
    <name type="scientific">Solihabitans fulvus</name>
    <dbReference type="NCBI Taxonomy" id="1892852"/>
    <lineage>
        <taxon>Bacteria</taxon>
        <taxon>Bacillati</taxon>
        <taxon>Actinomycetota</taxon>
        <taxon>Actinomycetes</taxon>
        <taxon>Pseudonocardiales</taxon>
        <taxon>Pseudonocardiaceae</taxon>
        <taxon>Solihabitans</taxon>
    </lineage>
</organism>
<dbReference type="InterPro" id="IPR001296">
    <property type="entry name" value="Glyco_trans_1"/>
</dbReference>
<dbReference type="GO" id="GO:0016757">
    <property type="term" value="F:glycosyltransferase activity"/>
    <property type="evidence" value="ECO:0007669"/>
    <property type="project" value="UniProtKB-KW"/>
</dbReference>
<keyword evidence="2 4" id="KW-0808">Transferase</keyword>
<accession>A0A5B2XRN4</accession>
<dbReference type="OrthoDB" id="9809227at2"/>
<evidence type="ECO:0000256" key="2">
    <source>
        <dbReference type="ARBA" id="ARBA00022679"/>
    </source>
</evidence>
<dbReference type="Pfam" id="PF00534">
    <property type="entry name" value="Glycos_transf_1"/>
    <property type="match status" value="1"/>
</dbReference>
<name>A0A5B2XRN4_9PSEU</name>
<dbReference type="SUPFAM" id="SSF53756">
    <property type="entry name" value="UDP-Glycosyltransferase/glycogen phosphorylase"/>
    <property type="match status" value="1"/>
</dbReference>
<dbReference type="RefSeq" id="WP_149848050.1">
    <property type="nucleotide sequence ID" value="NZ_VUOB01000005.1"/>
</dbReference>
<dbReference type="Proteomes" id="UP000323454">
    <property type="component" value="Unassembled WGS sequence"/>
</dbReference>